<reference evidence="1" key="1">
    <citation type="submission" date="2018-06" db="EMBL/GenBank/DDBJ databases">
        <authorList>
            <person name="Zhirakovskaya E."/>
        </authorList>
    </citation>
    <scope>NUCLEOTIDE SEQUENCE</scope>
</reference>
<dbReference type="AlphaFoldDB" id="A0A3B0RHY3"/>
<accession>A0A3B0RHY3</accession>
<dbReference type="InterPro" id="IPR031100">
    <property type="entry name" value="LOG_fam"/>
</dbReference>
<gene>
    <name evidence="1" type="ORF">MNBD_ALPHA08-2335</name>
</gene>
<dbReference type="InterPro" id="IPR052341">
    <property type="entry name" value="LOG_family_nucleotidases"/>
</dbReference>
<name>A0A3B0RHY3_9ZZZZ</name>
<dbReference type="PANTHER" id="PTHR43393">
    <property type="entry name" value="CYTOKININ RIBOSIDE 5'-MONOPHOSPHATE PHOSPHORIBOHYDROLASE"/>
    <property type="match status" value="1"/>
</dbReference>
<sequence>MSDNTTRANRIKTLLESPTYRLATDDPDFLDHDDLRAVRLQLEYLKPEWTMRNQGIGSTVIVFGSARLLSANQLDAKFAKLDEKLKQQPDNENLLSEYKQLEKRRKYVKYYDEARKFSALVSKRFQDECRCDFVVITGGGPGIMEAANRGADDVGARSIGLNIDLPREQTPNPFISPQLCFQFRYFALRKMHFLMRAKALLAFPGGFGTFDELFEVLTLVQTKKVPPLPIILMGTDYWSRAVNFEFLAEDGFISRKDLALFHITDSAEQAVEFINDFYHGVPPG</sequence>
<evidence type="ECO:0000313" key="1">
    <source>
        <dbReference type="EMBL" id="VAV91321.1"/>
    </source>
</evidence>
<dbReference type="EMBL" id="UOEC01000089">
    <property type="protein sequence ID" value="VAV91321.1"/>
    <property type="molecule type" value="Genomic_DNA"/>
</dbReference>
<dbReference type="SUPFAM" id="SSF102405">
    <property type="entry name" value="MCP/YpsA-like"/>
    <property type="match status" value="1"/>
</dbReference>
<dbReference type="GO" id="GO:0005829">
    <property type="term" value="C:cytosol"/>
    <property type="evidence" value="ECO:0007669"/>
    <property type="project" value="TreeGrafter"/>
</dbReference>
<dbReference type="Pfam" id="PF03641">
    <property type="entry name" value="Lysine_decarbox"/>
    <property type="match status" value="1"/>
</dbReference>
<dbReference type="PANTHER" id="PTHR43393:SF3">
    <property type="entry name" value="LYSINE DECARBOXYLASE-LIKE PROTEIN"/>
    <property type="match status" value="1"/>
</dbReference>
<dbReference type="Gene3D" id="3.40.50.450">
    <property type="match status" value="1"/>
</dbReference>
<protein>
    <submittedName>
        <fullName evidence="1">Decarboxylase family protein</fullName>
    </submittedName>
</protein>
<proteinExistence type="predicted"/>
<organism evidence="1">
    <name type="scientific">hydrothermal vent metagenome</name>
    <dbReference type="NCBI Taxonomy" id="652676"/>
    <lineage>
        <taxon>unclassified sequences</taxon>
        <taxon>metagenomes</taxon>
        <taxon>ecological metagenomes</taxon>
    </lineage>
</organism>